<organism evidence="4 5">
    <name type="scientific">Bombella apis</name>
    <dbReference type="NCBI Taxonomy" id="1785988"/>
    <lineage>
        <taxon>Bacteria</taxon>
        <taxon>Pseudomonadati</taxon>
        <taxon>Pseudomonadota</taxon>
        <taxon>Alphaproteobacteria</taxon>
        <taxon>Acetobacterales</taxon>
        <taxon>Acetobacteraceae</taxon>
        <taxon>Bombella</taxon>
    </lineage>
</organism>
<sequence length="582" mass="65147">MIINSDALKAAPGPEGLIHHLLGKPEDNETIRLVSGSRDSIRFAYDDARSHGSKRGVLHIKLSPDTTQTLTAKDWQTCLTRLAQEYHFEGREISIIEHRKKGRVHRHVVVPFVDPVTGRKLDMGFSKLRDEKCARLLEMQLGHKLTPMKLGHRKAVCAYLKKSGQRQAAESVAVLPDSGIGTSLMAHQKAKRLGRDLADEKQHIKTLFQQVDGPAAFRAALKTEGLELRKGDKPDRYIICHSRGGLIGSANRLTGWRVKDFQHYMETDHETIRQKATQISEQGQKHEQNSPARPQDTGQDTSPGTRLKDTTPQREERADNRGETDRLLPEDTLPKQPGCQRFRRIARPVQSGPGRKAGRSYPASARDAGPAGGAGAEQRREADAAGRGSLAEQVRRLRQPVTKKALLIARTRLRRGLDPAYFADLLPRNEIRDPVSGNTLYRARLMRRYYGLSTEDPVEPHERLIERARQMAWVGIGADHFRIRLKNGEQFRDYGDRMTCPPGPIQPATAREIVLSAIAKGWAGIEVTGSQDFKDEIAIHARLNGIPCDHELSDRAQRKFVAIVKERGVPLRMEQEMGSPGL</sequence>
<feature type="compositionally biased region" description="Basic and acidic residues" evidence="1">
    <location>
        <begin position="306"/>
        <end position="333"/>
    </location>
</feature>
<dbReference type="EMBL" id="JADAQV010000001">
    <property type="protein sequence ID" value="MBE1723220.1"/>
    <property type="molecule type" value="Genomic_DNA"/>
</dbReference>
<feature type="domain" description="MobA/VirD2-like nuclease" evidence="2">
    <location>
        <begin position="49"/>
        <end position="141"/>
    </location>
</feature>
<evidence type="ECO:0000313" key="4">
    <source>
        <dbReference type="EMBL" id="MBE1723220.1"/>
    </source>
</evidence>
<keyword evidence="5" id="KW-1185">Reference proteome</keyword>
<evidence type="ECO:0000259" key="3">
    <source>
        <dbReference type="Pfam" id="PF18821"/>
    </source>
</evidence>
<protein>
    <submittedName>
        <fullName evidence="4">Relaxase/mobilization nuclease domain-containing protein</fullName>
    </submittedName>
</protein>
<evidence type="ECO:0000256" key="1">
    <source>
        <dbReference type="SAM" id="MobiDB-lite"/>
    </source>
</evidence>
<dbReference type="RefSeq" id="WP_192848157.1">
    <property type="nucleotide sequence ID" value="NZ_JADAQV010000001.1"/>
</dbReference>
<accession>A0ABR9MMY0</accession>
<name>A0ABR9MMY0_9PROT</name>
<gene>
    <name evidence="4" type="ORF">IGM82_02145</name>
</gene>
<comment type="caution">
    <text evidence="4">The sequence shown here is derived from an EMBL/GenBank/DDBJ whole genome shotgun (WGS) entry which is preliminary data.</text>
</comment>
<dbReference type="Pfam" id="PF03432">
    <property type="entry name" value="Relaxase"/>
    <property type="match status" value="1"/>
</dbReference>
<dbReference type="Pfam" id="PF18821">
    <property type="entry name" value="LPD7"/>
    <property type="match status" value="1"/>
</dbReference>
<dbReference type="InterPro" id="IPR005094">
    <property type="entry name" value="Endonuclease_MobA/VirD2"/>
</dbReference>
<feature type="region of interest" description="Disordered" evidence="1">
    <location>
        <begin position="269"/>
        <end position="391"/>
    </location>
</feature>
<evidence type="ECO:0000259" key="2">
    <source>
        <dbReference type="Pfam" id="PF03432"/>
    </source>
</evidence>
<feature type="domain" description="Large polyvalent protein-associated" evidence="3">
    <location>
        <begin position="484"/>
        <end position="557"/>
    </location>
</feature>
<evidence type="ECO:0000313" key="5">
    <source>
        <dbReference type="Proteomes" id="UP000599085"/>
    </source>
</evidence>
<dbReference type="Proteomes" id="UP000599085">
    <property type="component" value="Unassembled WGS sequence"/>
</dbReference>
<dbReference type="InterPro" id="IPR040677">
    <property type="entry name" value="LPD7"/>
</dbReference>
<feature type="compositionally biased region" description="Polar residues" evidence="1">
    <location>
        <begin position="289"/>
        <end position="304"/>
    </location>
</feature>
<reference evidence="4 5" key="1">
    <citation type="submission" date="2020-09" db="EMBL/GenBank/DDBJ databases">
        <title>Bombella mellium and Bombella favum sp. nov., two novel species isolated from honey of Apis mellifera.</title>
        <authorList>
            <person name="Hilgarth M."/>
            <person name="Redwitz J."/>
            <person name="Ehrmann M.A."/>
            <person name="Vogel R.F."/>
            <person name="Jakob F."/>
        </authorList>
    </citation>
    <scope>NUCLEOTIDE SEQUENCE [LARGE SCALE GENOMIC DNA]</scope>
    <source>
        <strain evidence="4 5">MRM1</strain>
    </source>
</reference>
<proteinExistence type="predicted"/>